<gene>
    <name evidence="1" type="ORF">GOQ30_17235</name>
</gene>
<sequence>MTTIALLTCDKLPDLKPSDQQLIPELKKHNIEARAAIWDNPKEDWTQYAYLVFRNTWDYYEKEEAFNQWLTKIEHLGIPTLNSLEVIQQNKHKFYLQELEQKGITILPTFFQNKTVHLDLRNTIPTHWEKIVIKPAFSAGSYLTKVFEPSEIEQIEEEYQIIAQEKELLLQEFQPEITSLGETSFIFFNKEFSHAVNKKPAANDFRIQVQFGGQYTLVQPSESLIQQAQEIVNQFPEPLLYARVDGIVKNNTIHLMEVECIEPDLYFDYAPNALQKFTQAIVQLIQ</sequence>
<dbReference type="OrthoDB" id="3373978at2"/>
<keyword evidence="2" id="KW-1185">Reference proteome</keyword>
<proteinExistence type="predicted"/>
<dbReference type="Gene3D" id="3.30.470.20">
    <property type="entry name" value="ATP-grasp fold, B domain"/>
    <property type="match status" value="1"/>
</dbReference>
<dbReference type="AlphaFoldDB" id="A0A6I4IWZ5"/>
<accession>A0A6I4IWZ5</accession>
<organism evidence="1 2">
    <name type="scientific">Flavobacterium profundi</name>
    <dbReference type="NCBI Taxonomy" id="1774945"/>
    <lineage>
        <taxon>Bacteria</taxon>
        <taxon>Pseudomonadati</taxon>
        <taxon>Bacteroidota</taxon>
        <taxon>Flavobacteriia</taxon>
        <taxon>Flavobacteriales</taxon>
        <taxon>Flavobacteriaceae</taxon>
        <taxon>Flavobacterium</taxon>
    </lineage>
</organism>
<dbReference type="Proteomes" id="UP000431264">
    <property type="component" value="Unassembled WGS sequence"/>
</dbReference>
<evidence type="ECO:0000313" key="2">
    <source>
        <dbReference type="Proteomes" id="UP000431264"/>
    </source>
</evidence>
<dbReference type="PANTHER" id="PTHR39217:SF1">
    <property type="entry name" value="GLUTATHIONE SYNTHETASE"/>
    <property type="match status" value="1"/>
</dbReference>
<comment type="caution">
    <text evidence="1">The sequence shown here is derived from an EMBL/GenBank/DDBJ whole genome shotgun (WGS) entry which is preliminary data.</text>
</comment>
<evidence type="ECO:0000313" key="1">
    <source>
        <dbReference type="EMBL" id="MVO10918.1"/>
    </source>
</evidence>
<dbReference type="RefSeq" id="WP_140999338.1">
    <property type="nucleotide sequence ID" value="NZ_VDCZ01000017.1"/>
</dbReference>
<name>A0A6I4IWZ5_9FLAO</name>
<dbReference type="EMBL" id="WQLW01000017">
    <property type="protein sequence ID" value="MVO10918.1"/>
    <property type="molecule type" value="Genomic_DNA"/>
</dbReference>
<reference evidence="2" key="1">
    <citation type="submission" date="2019-05" db="EMBL/GenBank/DDBJ databases">
        <title>Flavobacterium profundi sp. nov., isolated from a deep-sea seamount.</title>
        <authorList>
            <person name="Zhang D.-C."/>
        </authorList>
    </citation>
    <scope>NUCLEOTIDE SEQUENCE [LARGE SCALE GENOMIC DNA]</scope>
    <source>
        <strain evidence="2">TP390</strain>
    </source>
</reference>
<evidence type="ECO:0008006" key="3">
    <source>
        <dbReference type="Google" id="ProtNLM"/>
    </source>
</evidence>
<protein>
    <recommendedName>
        <fullName evidence="3">ATP-grasp domain-containing protein</fullName>
    </recommendedName>
</protein>
<dbReference type="PANTHER" id="PTHR39217">
    <property type="match status" value="1"/>
</dbReference>
<dbReference type="InterPro" id="IPR053191">
    <property type="entry name" value="DcsG_Biosynth_Enzyme"/>
</dbReference>
<dbReference type="SUPFAM" id="SSF56059">
    <property type="entry name" value="Glutathione synthetase ATP-binding domain-like"/>
    <property type="match status" value="1"/>
</dbReference>